<accession>A0A2U1ZS79</accession>
<evidence type="ECO:0000256" key="2">
    <source>
        <dbReference type="ARBA" id="ARBA00022527"/>
    </source>
</evidence>
<evidence type="ECO:0000256" key="7">
    <source>
        <dbReference type="ARBA" id="ARBA00047899"/>
    </source>
</evidence>
<evidence type="ECO:0000256" key="1">
    <source>
        <dbReference type="ARBA" id="ARBA00012513"/>
    </source>
</evidence>
<evidence type="ECO:0000256" key="6">
    <source>
        <dbReference type="ARBA" id="ARBA00022840"/>
    </source>
</evidence>
<keyword evidence="5 13" id="KW-0418">Kinase</keyword>
<feature type="domain" description="PASTA" evidence="12">
    <location>
        <begin position="530"/>
        <end position="601"/>
    </location>
</feature>
<dbReference type="Proteomes" id="UP000245166">
    <property type="component" value="Unassembled WGS sequence"/>
</dbReference>
<dbReference type="NCBIfam" id="NF033483">
    <property type="entry name" value="PknB_PASTA_kin"/>
    <property type="match status" value="1"/>
</dbReference>
<evidence type="ECO:0000256" key="9">
    <source>
        <dbReference type="SAM" id="MobiDB-lite"/>
    </source>
</evidence>
<sequence length="665" mass="69698">MSAVTSDPLVGRTVDGRYDVLRRIARGGMATVYLASDRRLERHVALKVMHPHLADGADVVARFRREARAAARLAHPGIVAVLDQGVDGETNYLTMEFIAGHTLRTEIAGHGSLRLGRALEITSAVLDALAAAHRSGLVHRDVKPENVLLGTDGRIKVADFGLARAVSEATVASTGTLLGTVAYLSPEIVSSGEANASADVYAVGVVLYEMLTGEPPFTGATPIQVAYRHVHEDVPAPSDAVPWLPMEVDELVATLTARSTDVRPADAGVALELVRRTLNGLDARAKALRADVAGRPELLVPVVALEHELERLGADDDVESDADVTRALDRGPGTGTIALPIGAVGRQEPSPGATASVPAAPRRRRRRGLAWFLSILILLLATGAVGAWYYLLGPGSPVTVPDVVGSELEEARAELGELELELASTDAFDDVAPAGTVITVDPDPGTSLARGETVDVVVSLGVEMLEVPTLVDLTREAAEAEILEARLTPAEEVVEQTDRDVPAGVVLASEPAAGESVPHDSEVVLTVSSGPAEVTIPDNYVGKESELVTTALAELLDVPDTAITLTEVFSTEVPAGMVISVSPAPGSVVPQGSGASLEVSKGPELFEIPNVQGRQYGEAEQILEDAGFTVERNNVLGGFFGTVRSQDVAPGEMRARGTLVTLTVV</sequence>
<dbReference type="EC" id="2.7.11.1" evidence="1"/>
<feature type="domain" description="PASTA" evidence="12">
    <location>
        <begin position="602"/>
        <end position="665"/>
    </location>
</feature>
<dbReference type="GO" id="GO:0045717">
    <property type="term" value="P:negative regulation of fatty acid biosynthetic process"/>
    <property type="evidence" value="ECO:0007669"/>
    <property type="project" value="UniProtKB-ARBA"/>
</dbReference>
<dbReference type="SMART" id="SM00220">
    <property type="entry name" value="S_TKc"/>
    <property type="match status" value="1"/>
</dbReference>
<feature type="domain" description="PASTA" evidence="12">
    <location>
        <begin position="461"/>
        <end position="529"/>
    </location>
</feature>
<keyword evidence="2" id="KW-0723">Serine/threonine-protein kinase</keyword>
<dbReference type="GO" id="GO:0004674">
    <property type="term" value="F:protein serine/threonine kinase activity"/>
    <property type="evidence" value="ECO:0007669"/>
    <property type="project" value="UniProtKB-KW"/>
</dbReference>
<organism evidence="13 14">
    <name type="scientific">Serinibacter arcticus</name>
    <dbReference type="NCBI Taxonomy" id="1655435"/>
    <lineage>
        <taxon>Bacteria</taxon>
        <taxon>Bacillati</taxon>
        <taxon>Actinomycetota</taxon>
        <taxon>Actinomycetes</taxon>
        <taxon>Micrococcales</taxon>
        <taxon>Beutenbergiaceae</taxon>
        <taxon>Serinibacter</taxon>
    </lineage>
</organism>
<evidence type="ECO:0000256" key="8">
    <source>
        <dbReference type="ARBA" id="ARBA00048679"/>
    </source>
</evidence>
<gene>
    <name evidence="13" type="primary">pknB</name>
    <name evidence="13" type="ORF">C8046_03220</name>
</gene>
<evidence type="ECO:0000313" key="14">
    <source>
        <dbReference type="Proteomes" id="UP000245166"/>
    </source>
</evidence>
<dbReference type="FunFam" id="3.30.200.20:FF:000035">
    <property type="entry name" value="Serine/threonine protein kinase Stk1"/>
    <property type="match status" value="1"/>
</dbReference>
<evidence type="ECO:0000256" key="10">
    <source>
        <dbReference type="SAM" id="Phobius"/>
    </source>
</evidence>
<dbReference type="PANTHER" id="PTHR43289:SF34">
    <property type="entry name" value="SERINE_THREONINE-PROTEIN KINASE YBDM-RELATED"/>
    <property type="match status" value="1"/>
</dbReference>
<dbReference type="CDD" id="cd14014">
    <property type="entry name" value="STKc_PknB_like"/>
    <property type="match status" value="1"/>
</dbReference>
<feature type="region of interest" description="Disordered" evidence="9">
    <location>
        <begin position="340"/>
        <end position="360"/>
    </location>
</feature>
<dbReference type="SUPFAM" id="SSF56112">
    <property type="entry name" value="Protein kinase-like (PK-like)"/>
    <property type="match status" value="1"/>
</dbReference>
<dbReference type="Pfam" id="PF03793">
    <property type="entry name" value="PASTA"/>
    <property type="match status" value="4"/>
</dbReference>
<reference evidence="13 14" key="1">
    <citation type="submission" date="2018-03" db="EMBL/GenBank/DDBJ databases">
        <title>Genome assembly of novel Miniimonas species PCH200.</title>
        <authorList>
            <person name="Thakur V."/>
            <person name="Kumar V."/>
            <person name="Singh D."/>
        </authorList>
    </citation>
    <scope>NUCLEOTIDE SEQUENCE [LARGE SCALE GENOMIC DNA]</scope>
    <source>
        <strain evidence="13 14">PCH200</strain>
    </source>
</reference>
<dbReference type="InterPro" id="IPR011009">
    <property type="entry name" value="Kinase-like_dom_sf"/>
</dbReference>
<keyword evidence="3" id="KW-0808">Transferase</keyword>
<dbReference type="FunFam" id="1.10.510.10:FF:000021">
    <property type="entry name" value="Serine/threonine protein kinase"/>
    <property type="match status" value="1"/>
</dbReference>
<dbReference type="PROSITE" id="PS50011">
    <property type="entry name" value="PROTEIN_KINASE_DOM"/>
    <property type="match status" value="1"/>
</dbReference>
<dbReference type="InterPro" id="IPR008271">
    <property type="entry name" value="Ser/Thr_kinase_AS"/>
</dbReference>
<dbReference type="Gene3D" id="3.30.10.20">
    <property type="match status" value="4"/>
</dbReference>
<proteinExistence type="predicted"/>
<dbReference type="Gene3D" id="1.10.510.10">
    <property type="entry name" value="Transferase(Phosphotransferase) domain 1"/>
    <property type="match status" value="1"/>
</dbReference>
<feature type="domain" description="Protein kinase" evidence="11">
    <location>
        <begin position="18"/>
        <end position="278"/>
    </location>
</feature>
<dbReference type="AlphaFoldDB" id="A0A2U1ZS79"/>
<evidence type="ECO:0000256" key="4">
    <source>
        <dbReference type="ARBA" id="ARBA00022741"/>
    </source>
</evidence>
<dbReference type="Pfam" id="PF00069">
    <property type="entry name" value="Pkinase"/>
    <property type="match status" value="1"/>
</dbReference>
<feature type="transmembrane region" description="Helical" evidence="10">
    <location>
        <begin position="369"/>
        <end position="391"/>
    </location>
</feature>
<dbReference type="OrthoDB" id="9762169at2"/>
<name>A0A2U1ZS79_9MICO</name>
<comment type="caution">
    <text evidence="13">The sequence shown here is derived from an EMBL/GenBank/DDBJ whole genome shotgun (WGS) entry which is preliminary data.</text>
</comment>
<protein>
    <recommendedName>
        <fullName evidence="1">non-specific serine/threonine protein kinase</fullName>
        <ecNumber evidence="1">2.7.11.1</ecNumber>
    </recommendedName>
</protein>
<dbReference type="EMBL" id="PYHR01000002">
    <property type="protein sequence ID" value="PWD49844.1"/>
    <property type="molecule type" value="Genomic_DNA"/>
</dbReference>
<evidence type="ECO:0000259" key="12">
    <source>
        <dbReference type="PROSITE" id="PS51178"/>
    </source>
</evidence>
<dbReference type="PANTHER" id="PTHR43289">
    <property type="entry name" value="MITOGEN-ACTIVATED PROTEIN KINASE KINASE KINASE 20-RELATED"/>
    <property type="match status" value="1"/>
</dbReference>
<evidence type="ECO:0000313" key="13">
    <source>
        <dbReference type="EMBL" id="PWD49844.1"/>
    </source>
</evidence>
<keyword evidence="10" id="KW-0812">Transmembrane</keyword>
<dbReference type="Gene3D" id="3.30.200.20">
    <property type="entry name" value="Phosphorylase Kinase, domain 1"/>
    <property type="match status" value="1"/>
</dbReference>
<evidence type="ECO:0000256" key="5">
    <source>
        <dbReference type="ARBA" id="ARBA00022777"/>
    </source>
</evidence>
<dbReference type="PROSITE" id="PS00108">
    <property type="entry name" value="PROTEIN_KINASE_ST"/>
    <property type="match status" value="1"/>
</dbReference>
<keyword evidence="10" id="KW-1133">Transmembrane helix</keyword>
<dbReference type="PROSITE" id="PS51178">
    <property type="entry name" value="PASTA"/>
    <property type="match status" value="4"/>
</dbReference>
<keyword evidence="10" id="KW-0472">Membrane</keyword>
<comment type="catalytic activity">
    <reaction evidence="7">
        <text>L-threonyl-[protein] + ATP = O-phospho-L-threonyl-[protein] + ADP + H(+)</text>
        <dbReference type="Rhea" id="RHEA:46608"/>
        <dbReference type="Rhea" id="RHEA-COMP:11060"/>
        <dbReference type="Rhea" id="RHEA-COMP:11605"/>
        <dbReference type="ChEBI" id="CHEBI:15378"/>
        <dbReference type="ChEBI" id="CHEBI:30013"/>
        <dbReference type="ChEBI" id="CHEBI:30616"/>
        <dbReference type="ChEBI" id="CHEBI:61977"/>
        <dbReference type="ChEBI" id="CHEBI:456216"/>
        <dbReference type="EC" id="2.7.11.1"/>
    </reaction>
</comment>
<keyword evidence="4" id="KW-0547">Nucleotide-binding</keyword>
<dbReference type="InterPro" id="IPR000719">
    <property type="entry name" value="Prot_kinase_dom"/>
</dbReference>
<evidence type="ECO:0000259" key="11">
    <source>
        <dbReference type="PROSITE" id="PS50011"/>
    </source>
</evidence>
<dbReference type="RefSeq" id="WP_109228227.1">
    <property type="nucleotide sequence ID" value="NZ_PYHR01000002.1"/>
</dbReference>
<keyword evidence="14" id="KW-1185">Reference proteome</keyword>
<comment type="catalytic activity">
    <reaction evidence="8">
        <text>L-seryl-[protein] + ATP = O-phospho-L-seryl-[protein] + ADP + H(+)</text>
        <dbReference type="Rhea" id="RHEA:17989"/>
        <dbReference type="Rhea" id="RHEA-COMP:9863"/>
        <dbReference type="Rhea" id="RHEA-COMP:11604"/>
        <dbReference type="ChEBI" id="CHEBI:15378"/>
        <dbReference type="ChEBI" id="CHEBI:29999"/>
        <dbReference type="ChEBI" id="CHEBI:30616"/>
        <dbReference type="ChEBI" id="CHEBI:83421"/>
        <dbReference type="ChEBI" id="CHEBI:456216"/>
        <dbReference type="EC" id="2.7.11.1"/>
    </reaction>
</comment>
<dbReference type="CDD" id="cd06577">
    <property type="entry name" value="PASTA_pknB"/>
    <property type="match status" value="4"/>
</dbReference>
<dbReference type="SMART" id="SM00740">
    <property type="entry name" value="PASTA"/>
    <property type="match status" value="4"/>
</dbReference>
<dbReference type="GO" id="GO:0005524">
    <property type="term" value="F:ATP binding"/>
    <property type="evidence" value="ECO:0007669"/>
    <property type="project" value="UniProtKB-KW"/>
</dbReference>
<dbReference type="InterPro" id="IPR005543">
    <property type="entry name" value="PASTA_dom"/>
</dbReference>
<evidence type="ECO:0000256" key="3">
    <source>
        <dbReference type="ARBA" id="ARBA00022679"/>
    </source>
</evidence>
<keyword evidence="6" id="KW-0067">ATP-binding</keyword>
<feature type="domain" description="PASTA" evidence="12">
    <location>
        <begin position="395"/>
        <end position="460"/>
    </location>
</feature>